<dbReference type="InterPro" id="IPR058534">
    <property type="entry name" value="YjdF"/>
</dbReference>
<feature type="transmembrane region" description="Helical" evidence="1">
    <location>
        <begin position="129"/>
        <end position="147"/>
    </location>
</feature>
<reference evidence="2" key="1">
    <citation type="submission" date="2016-10" db="EMBL/GenBank/DDBJ databases">
        <title>Sequence of Gallionella enrichment culture.</title>
        <authorList>
            <person name="Poehlein A."/>
            <person name="Muehling M."/>
            <person name="Daniel R."/>
        </authorList>
    </citation>
    <scope>NUCLEOTIDE SEQUENCE</scope>
</reference>
<keyword evidence="1" id="KW-1133">Transmembrane helix</keyword>
<proteinExistence type="predicted"/>
<name>A0A1J5SNX2_9ZZZZ</name>
<evidence type="ECO:0000313" key="2">
    <source>
        <dbReference type="EMBL" id="OIR09675.1"/>
    </source>
</evidence>
<dbReference type="Pfam" id="PF09997">
    <property type="entry name" value="DUF2238"/>
    <property type="match status" value="1"/>
</dbReference>
<dbReference type="PIRSF" id="PIRSF020606">
    <property type="entry name" value="UCP020606"/>
    <property type="match status" value="1"/>
</dbReference>
<feature type="transmembrane region" description="Helical" evidence="1">
    <location>
        <begin position="35"/>
        <end position="54"/>
    </location>
</feature>
<sequence>MNKLNEPSFLLLTGTFLLVITAIQPNDYTTWWMETAPIFIAAPIFVATYNSYTLTPLVYRLLFVHAIILMVGGHYTYAEVPLGYWMEHWFGFLRNDYDKIGHFAQGFVPALLFRELLLRSSPLQRGKLLFTLVTACCLAVSASYELVEWAAAITMGQGAEAFLGTQGDPWDTQTDMLMALIGAVCAQMLLGKVQDRQLGQSHK</sequence>
<organism evidence="2">
    <name type="scientific">mine drainage metagenome</name>
    <dbReference type="NCBI Taxonomy" id="410659"/>
    <lineage>
        <taxon>unclassified sequences</taxon>
        <taxon>metagenomes</taxon>
        <taxon>ecological metagenomes</taxon>
    </lineage>
</organism>
<keyword evidence="1" id="KW-0472">Membrane</keyword>
<evidence type="ECO:0000256" key="1">
    <source>
        <dbReference type="SAM" id="Phobius"/>
    </source>
</evidence>
<protein>
    <submittedName>
        <fullName evidence="2">Inner membrane protein YjdF</fullName>
    </submittedName>
</protein>
<dbReference type="EMBL" id="MLJW01000025">
    <property type="protein sequence ID" value="OIR09675.1"/>
    <property type="molecule type" value="Genomic_DNA"/>
</dbReference>
<dbReference type="AlphaFoldDB" id="A0A1J5SNX2"/>
<comment type="caution">
    <text evidence="2">The sequence shown here is derived from an EMBL/GenBank/DDBJ whole genome shotgun (WGS) entry which is preliminary data.</text>
</comment>
<keyword evidence="1" id="KW-0812">Transmembrane</keyword>
<accession>A0A1J5SNX2</accession>
<feature type="transmembrane region" description="Helical" evidence="1">
    <location>
        <begin position="61"/>
        <end position="80"/>
    </location>
</feature>
<dbReference type="InterPro" id="IPR014509">
    <property type="entry name" value="YjdF-like"/>
</dbReference>
<gene>
    <name evidence="2" type="primary">yjdF_3</name>
    <name evidence="2" type="ORF">GALL_80800</name>
</gene>